<dbReference type="Gene3D" id="2.60.40.1120">
    <property type="entry name" value="Carboxypeptidase-like, regulatory domain"/>
    <property type="match status" value="1"/>
</dbReference>
<keyword evidence="2" id="KW-0378">Hydrolase</keyword>
<dbReference type="InterPro" id="IPR017853">
    <property type="entry name" value="GH"/>
</dbReference>
<comment type="similarity">
    <text evidence="1">Belongs to the glycosyl hydrolase 27 family.</text>
</comment>
<dbReference type="EMBL" id="FNFO01000001">
    <property type="protein sequence ID" value="SDJ89055.1"/>
    <property type="molecule type" value="Genomic_DNA"/>
</dbReference>
<dbReference type="InterPro" id="IPR005084">
    <property type="entry name" value="CBM6"/>
</dbReference>
<accession>A0A1G8XGH2</accession>
<dbReference type="SUPFAM" id="SSF49785">
    <property type="entry name" value="Galactose-binding domain-like"/>
    <property type="match status" value="2"/>
</dbReference>
<dbReference type="SUPFAM" id="SSF51445">
    <property type="entry name" value="(Trans)glycosidases"/>
    <property type="match status" value="1"/>
</dbReference>
<dbReference type="AlphaFoldDB" id="A0A1G8XGH2"/>
<dbReference type="GO" id="GO:0030246">
    <property type="term" value="F:carbohydrate binding"/>
    <property type="evidence" value="ECO:0007669"/>
    <property type="project" value="InterPro"/>
</dbReference>
<protein>
    <submittedName>
        <fullName evidence="5">Por secretion system C-terminal sorting domain-containing protein</fullName>
    </submittedName>
</protein>
<dbReference type="InterPro" id="IPR013784">
    <property type="entry name" value="Carb-bd-like_fold"/>
</dbReference>
<dbReference type="GO" id="GO:0005975">
    <property type="term" value="P:carbohydrate metabolic process"/>
    <property type="evidence" value="ECO:0007669"/>
    <property type="project" value="InterPro"/>
</dbReference>
<dbReference type="OrthoDB" id="1031955at2"/>
<dbReference type="InterPro" id="IPR008979">
    <property type="entry name" value="Galactose-bd-like_sf"/>
</dbReference>
<dbReference type="Pfam" id="PF18962">
    <property type="entry name" value="Por_Secre_tail"/>
    <property type="match status" value="1"/>
</dbReference>
<dbReference type="CDD" id="cd04081">
    <property type="entry name" value="CBM35_galactosidase-like"/>
    <property type="match status" value="2"/>
</dbReference>
<organism evidence="5 6">
    <name type="scientific">Catalinimonas alkaloidigena</name>
    <dbReference type="NCBI Taxonomy" id="1075417"/>
    <lineage>
        <taxon>Bacteria</taxon>
        <taxon>Pseudomonadati</taxon>
        <taxon>Bacteroidota</taxon>
        <taxon>Cytophagia</taxon>
        <taxon>Cytophagales</taxon>
        <taxon>Catalimonadaceae</taxon>
        <taxon>Catalinimonas</taxon>
    </lineage>
</organism>
<evidence type="ECO:0000313" key="6">
    <source>
        <dbReference type="Proteomes" id="UP000198510"/>
    </source>
</evidence>
<dbReference type="InterPro" id="IPR026444">
    <property type="entry name" value="Secre_tail"/>
</dbReference>
<dbReference type="InterPro" id="IPR013785">
    <property type="entry name" value="Aldolase_TIM"/>
</dbReference>
<dbReference type="GO" id="GO:0004553">
    <property type="term" value="F:hydrolase activity, hydrolyzing O-glycosyl compounds"/>
    <property type="evidence" value="ECO:0007669"/>
    <property type="project" value="InterPro"/>
</dbReference>
<feature type="domain" description="CBM6" evidence="4">
    <location>
        <begin position="183"/>
        <end position="304"/>
    </location>
</feature>
<keyword evidence="6" id="KW-1185">Reference proteome</keyword>
<evidence type="ECO:0000259" key="4">
    <source>
        <dbReference type="PROSITE" id="PS51175"/>
    </source>
</evidence>
<dbReference type="Gene3D" id="3.20.20.70">
    <property type="entry name" value="Aldolase class I"/>
    <property type="match status" value="1"/>
</dbReference>
<dbReference type="InterPro" id="IPR002241">
    <property type="entry name" value="Glyco_hydro_27"/>
</dbReference>
<keyword evidence="3" id="KW-0326">Glycosidase</keyword>
<sequence>MHMHSNCWTIANGSVDGPPQRDVRSSLRPIPCGHLRLWGLFLSCLLLPVTLFAQLQAYEMEAGTLLNGATVQDCGACSGGKLVGYLGGSENGGVRHELEAEKAGEYTLILYYASGDPRAIALTINDEEPAELACPSTGGWGTLGALRVPIQLQEGTNVLTFDNPAGWAPNLDGFSLSPVYPAPVYEAEAGVRAGGAAVQACSACSGGSQVGNLGGASKGSVTHQVQVAEAGDYYLVLYYTSGDPRSIWITVNEQAPVEVPCAASGGWSMVGATRLTVALQAGTNTLVFDNATGWGPNLDAFVVQAVPRYTLSGYLNQGGAPVAGATLTLQGGVEATTVTDENGFYAFDELPAERSFTLAPSAPGKVFQPLYRTYNALDGDQAEQNFTAEARCEDCQHTFAFGQGQRLVYDTQTGTYSLFVEERAVLKDAQAIVHQGDAAHSSLDYTERQLTTESISDAVGNGQKITVSMTSEGLPALQQLFYVYQNNPAFFTELVLAGPQVSSNYMAPLVTHQVDLGVEGDTRMLFVPFDNDAWVRYDAKPAVGNATNVSAEVSAFYENNSRHGLVVGSVEHEVWKTGIRTKGSARLLSELTVWGGYTDPRVTRDVLPHNTLSGTQVKSPKIMVGFFDDWRAGMEAYARANAAAEPRYLTDWKRPTPFSWNSWGSLQTRLNLESAKAVASFFASSLPAFRSDSTVYIDLDSYWDNMVSGGLEGDFTQLIAFVKHCKALGLKPGIYWAPFVDWGNSDRRVEGSTYTYAEAWTKINGTYHTLDGARAMDPTHPATQRRMALLIDKFKRCGFEMLKVDFITHASLEADDYYDPNVQTGMQAFRQGMEYLIDQIDGKMLVYVAISPNLATGRYAHVRRIACDAYADINETEYTLNSTTYGWWQTYLYDYIDADHLVFGNEPLGENRARLTSGLITGTLTVGDDYSTRGPWVERAQQLLQKPELLALAQEGKAFRPVEGNSGAQAAHLFVRTSGTDTYVALVNYQEARSYTLALARLGIPPGKYEVNELFTGEISTLEGEALQVEAGAQDAYLFRLTPQFVNSTADDLPPDTAMLYPNPATHRVTLKNEKGISACKVYSLKGKLLFEADQLHRDRFELDLSSFARGVYFVACTDATGVISHYKLVKQ</sequence>
<proteinExistence type="inferred from homology"/>
<dbReference type="Pfam" id="PF16990">
    <property type="entry name" value="CBM_35"/>
    <property type="match status" value="1"/>
</dbReference>
<evidence type="ECO:0000256" key="2">
    <source>
        <dbReference type="ARBA" id="ARBA00022801"/>
    </source>
</evidence>
<dbReference type="SUPFAM" id="SSF49452">
    <property type="entry name" value="Starch-binding domain-like"/>
    <property type="match status" value="1"/>
</dbReference>
<evidence type="ECO:0000313" key="5">
    <source>
        <dbReference type="EMBL" id="SDJ89055.1"/>
    </source>
</evidence>
<reference evidence="5 6" key="1">
    <citation type="submission" date="2016-10" db="EMBL/GenBank/DDBJ databases">
        <authorList>
            <person name="de Groot N.N."/>
        </authorList>
    </citation>
    <scope>NUCLEOTIDE SEQUENCE [LARGE SCALE GENOMIC DNA]</scope>
    <source>
        <strain evidence="5 6">DSM 25186</strain>
    </source>
</reference>
<evidence type="ECO:0000256" key="1">
    <source>
        <dbReference type="ARBA" id="ARBA00009743"/>
    </source>
</evidence>
<dbReference type="Pfam" id="PF13620">
    <property type="entry name" value="CarboxypepD_reg"/>
    <property type="match status" value="1"/>
</dbReference>
<name>A0A1G8XGH2_9BACT</name>
<dbReference type="PANTHER" id="PTHR11452:SF75">
    <property type="entry name" value="ALPHA-GALACTOSIDASE MEL1"/>
    <property type="match status" value="1"/>
</dbReference>
<dbReference type="PROSITE" id="PS51175">
    <property type="entry name" value="CBM6"/>
    <property type="match status" value="2"/>
</dbReference>
<evidence type="ECO:0000256" key="3">
    <source>
        <dbReference type="ARBA" id="ARBA00023295"/>
    </source>
</evidence>
<dbReference type="NCBIfam" id="TIGR04183">
    <property type="entry name" value="Por_Secre_tail"/>
    <property type="match status" value="1"/>
</dbReference>
<dbReference type="Proteomes" id="UP000198510">
    <property type="component" value="Unassembled WGS sequence"/>
</dbReference>
<feature type="domain" description="CBM6" evidence="4">
    <location>
        <begin position="56"/>
        <end position="177"/>
    </location>
</feature>
<dbReference type="PANTHER" id="PTHR11452">
    <property type="entry name" value="ALPHA-GALACTOSIDASE/ALPHA-N-ACETYLGALACTOSAMINIDASE"/>
    <property type="match status" value="1"/>
</dbReference>
<dbReference type="STRING" id="1075417.SAMN05421823_101346"/>
<gene>
    <name evidence="5" type="ORF">SAMN05421823_101346</name>
</gene>
<dbReference type="Gene3D" id="2.60.120.260">
    <property type="entry name" value="Galactose-binding domain-like"/>
    <property type="match status" value="2"/>
</dbReference>